<feature type="region of interest" description="Disordered" evidence="1">
    <location>
        <begin position="78"/>
        <end position="119"/>
    </location>
</feature>
<dbReference type="RefSeq" id="WP_243576047.1">
    <property type="nucleotide sequence ID" value="NZ_CP094529.1"/>
</dbReference>
<protein>
    <submittedName>
        <fullName evidence="3">Energy transducer TonB</fullName>
    </submittedName>
</protein>
<evidence type="ECO:0000256" key="2">
    <source>
        <dbReference type="SAM" id="Phobius"/>
    </source>
</evidence>
<evidence type="ECO:0000256" key="1">
    <source>
        <dbReference type="SAM" id="MobiDB-lite"/>
    </source>
</evidence>
<evidence type="ECO:0000313" key="4">
    <source>
        <dbReference type="Proteomes" id="UP000831068"/>
    </source>
</evidence>
<dbReference type="EMBL" id="CP094529">
    <property type="protein sequence ID" value="UOE37644.1"/>
    <property type="molecule type" value="Genomic_DNA"/>
</dbReference>
<feature type="transmembrane region" description="Helical" evidence="2">
    <location>
        <begin position="40"/>
        <end position="61"/>
    </location>
</feature>
<dbReference type="Proteomes" id="UP000831068">
    <property type="component" value="Chromosome"/>
</dbReference>
<dbReference type="SUPFAM" id="SSF74653">
    <property type="entry name" value="TolA/TonB C-terminal domain"/>
    <property type="match status" value="1"/>
</dbReference>
<organism evidence="3 4">
    <name type="scientific">Chryseobacterium oryzae</name>
    <dbReference type="NCBI Taxonomy" id="2929799"/>
    <lineage>
        <taxon>Bacteria</taxon>
        <taxon>Pseudomonadati</taxon>
        <taxon>Bacteroidota</taxon>
        <taxon>Flavobacteriia</taxon>
        <taxon>Flavobacteriales</taxon>
        <taxon>Weeksellaceae</taxon>
        <taxon>Chryseobacterium group</taxon>
        <taxon>Chryseobacterium</taxon>
    </lineage>
</organism>
<keyword evidence="2" id="KW-0472">Membrane</keyword>
<keyword evidence="2" id="KW-0812">Transmembrane</keyword>
<evidence type="ECO:0000313" key="3">
    <source>
        <dbReference type="EMBL" id="UOE37644.1"/>
    </source>
</evidence>
<gene>
    <name evidence="3" type="ORF">MTP08_11320</name>
</gene>
<sequence length="280" mass="30158">MKNLEQNQEFRLNEILFQNRNKAYGAYVLRNESDRILTKSLVIGVSLLAAFAITPIVINAFKTVEVTEPTFVLPPPIDISDVPEDPPAVTPNQTAPQPPKSVMQYNSQVPTPGKDANESDIVTEIPPKAVAGFKNDFVSPPAEPNVHIVLPANSGSGTVVLPKTVIAEDGSGDDAVDNPGILAVSADFVGGIDSFRNKVLNKFDVSSFTEEGSMTTVVTFVVEKDGTISNIKTNGKDAGFNAEAVRTIKAVKGKWIPGKNKKGESVRSLFKFPISMKFDN</sequence>
<reference evidence="3 4" key="1">
    <citation type="submission" date="2022-03" db="EMBL/GenBank/DDBJ databases">
        <title>Chryseobacterium sp. isolated from the Andong Sikhe.</title>
        <authorList>
            <person name="Won M."/>
            <person name="Kim S.-J."/>
            <person name="Kwon S.-W."/>
        </authorList>
    </citation>
    <scope>NUCLEOTIDE SEQUENCE [LARGE SCALE GENOMIC DNA]</scope>
    <source>
        <strain evidence="3 4">ADR-1</strain>
    </source>
</reference>
<proteinExistence type="predicted"/>
<keyword evidence="2" id="KW-1133">Transmembrane helix</keyword>
<dbReference type="Gene3D" id="3.30.1150.10">
    <property type="match status" value="1"/>
</dbReference>
<name>A0ABY4BFG1_9FLAO</name>
<accession>A0ABY4BFG1</accession>
<keyword evidence="4" id="KW-1185">Reference proteome</keyword>